<organism evidence="2 3">
    <name type="scientific">Tagetes erecta</name>
    <name type="common">African marigold</name>
    <dbReference type="NCBI Taxonomy" id="13708"/>
    <lineage>
        <taxon>Eukaryota</taxon>
        <taxon>Viridiplantae</taxon>
        <taxon>Streptophyta</taxon>
        <taxon>Embryophyta</taxon>
        <taxon>Tracheophyta</taxon>
        <taxon>Spermatophyta</taxon>
        <taxon>Magnoliopsida</taxon>
        <taxon>eudicotyledons</taxon>
        <taxon>Gunneridae</taxon>
        <taxon>Pentapetalae</taxon>
        <taxon>asterids</taxon>
        <taxon>campanulids</taxon>
        <taxon>Asterales</taxon>
        <taxon>Asteraceae</taxon>
        <taxon>Asteroideae</taxon>
        <taxon>Heliantheae alliance</taxon>
        <taxon>Tageteae</taxon>
        <taxon>Tagetes</taxon>
    </lineage>
</organism>
<evidence type="ECO:0008006" key="4">
    <source>
        <dbReference type="Google" id="ProtNLM"/>
    </source>
</evidence>
<feature type="region of interest" description="Disordered" evidence="1">
    <location>
        <begin position="317"/>
        <end position="361"/>
    </location>
</feature>
<protein>
    <recommendedName>
        <fullName evidence="4">Retrotransposon gag domain-containing protein</fullName>
    </recommendedName>
</protein>
<reference evidence="2" key="1">
    <citation type="journal article" date="2023" name="bioRxiv">
        <title>Improved chromosome-level genome assembly for marigold (Tagetes erecta).</title>
        <authorList>
            <person name="Jiang F."/>
            <person name="Yuan L."/>
            <person name="Wang S."/>
            <person name="Wang H."/>
            <person name="Xu D."/>
            <person name="Wang A."/>
            <person name="Fan W."/>
        </authorList>
    </citation>
    <scope>NUCLEOTIDE SEQUENCE</scope>
    <source>
        <strain evidence="2">WSJ</strain>
        <tissue evidence="2">Leaf</tissue>
    </source>
</reference>
<sequence>MRRTRSSGPPEFVSLPSPEHRIDNPEEPEYVTETETDDSEHSGYTEYASDSYSALVSSESVSVPDTVMGDQPPVRRVIADYARPTAAGARSSVACPPIQANNWSIPPQIISMVTNTVQFHGLPSEDPNSHLSRFARICDTFQVNGVTENACKLRLFPFSLTDRAHSWLESLPQLVEKFYNGVTPTIRNIINTTAGGNLLTTKTVEECNDLFEDLAISSFEYPNTRAPVTSTPRGVHQVDSNTALLAQVEALTKMVKDLQQKKVQTCEICRGAHDTVDCPIAPTDDVEHVDYAWGKSIGSYGQGDYSSGQTRFQNTAFGNSYNPNWKNHPGFSWRNQNPPGFQQRPQGSYQGQGSSSGGGSY</sequence>
<dbReference type="PANTHER" id="PTHR33223">
    <property type="entry name" value="CCHC-TYPE DOMAIN-CONTAINING PROTEIN"/>
    <property type="match status" value="1"/>
</dbReference>
<feature type="compositionally biased region" description="Polar residues" evidence="1">
    <location>
        <begin position="333"/>
        <end position="345"/>
    </location>
</feature>
<dbReference type="EMBL" id="JAUHHV010000006">
    <property type="protein sequence ID" value="KAK1421779.1"/>
    <property type="molecule type" value="Genomic_DNA"/>
</dbReference>
<evidence type="ECO:0000313" key="3">
    <source>
        <dbReference type="Proteomes" id="UP001229421"/>
    </source>
</evidence>
<proteinExistence type="predicted"/>
<accession>A0AAD8KFM2</accession>
<dbReference type="Proteomes" id="UP001229421">
    <property type="component" value="Unassembled WGS sequence"/>
</dbReference>
<evidence type="ECO:0000313" key="2">
    <source>
        <dbReference type="EMBL" id="KAK1421779.1"/>
    </source>
</evidence>
<dbReference type="AlphaFoldDB" id="A0AAD8KFM2"/>
<evidence type="ECO:0000256" key="1">
    <source>
        <dbReference type="SAM" id="MobiDB-lite"/>
    </source>
</evidence>
<feature type="region of interest" description="Disordered" evidence="1">
    <location>
        <begin position="1"/>
        <end position="47"/>
    </location>
</feature>
<feature type="compositionally biased region" description="Acidic residues" evidence="1">
    <location>
        <begin position="25"/>
        <end position="38"/>
    </location>
</feature>
<name>A0AAD8KFM2_TARER</name>
<dbReference type="PANTHER" id="PTHR33223:SF11">
    <property type="entry name" value="ELEMENT PROTEIN, PUTATIVE-RELATED"/>
    <property type="match status" value="1"/>
</dbReference>
<gene>
    <name evidence="2" type="ORF">QVD17_24402</name>
</gene>
<keyword evidence="3" id="KW-1185">Reference proteome</keyword>
<comment type="caution">
    <text evidence="2">The sequence shown here is derived from an EMBL/GenBank/DDBJ whole genome shotgun (WGS) entry which is preliminary data.</text>
</comment>